<evidence type="ECO:0000256" key="4">
    <source>
        <dbReference type="RuleBase" id="RU000535"/>
    </source>
</evidence>
<proteinExistence type="inferred from homology"/>
<comment type="subunit">
    <text evidence="3">Heptamer of 7 subunits arranged in a ring. Interacts with the chaperonin GroEL.</text>
</comment>
<dbReference type="CDD" id="cd00320">
    <property type="entry name" value="cpn10"/>
    <property type="match status" value="1"/>
</dbReference>
<dbReference type="InterPro" id="IPR011032">
    <property type="entry name" value="GroES-like_sf"/>
</dbReference>
<dbReference type="SMART" id="SM00883">
    <property type="entry name" value="Cpn10"/>
    <property type="match status" value="1"/>
</dbReference>
<dbReference type="EMBL" id="CP033012">
    <property type="protein sequence ID" value="QCI19160.1"/>
    <property type="molecule type" value="Genomic_DNA"/>
</dbReference>
<dbReference type="NCBIfam" id="NF001531">
    <property type="entry name" value="PRK00364.2-2"/>
    <property type="match status" value="1"/>
</dbReference>
<dbReference type="HAMAP" id="MF_00580">
    <property type="entry name" value="CH10"/>
    <property type="match status" value="1"/>
</dbReference>
<dbReference type="Proteomes" id="UP000298677">
    <property type="component" value="Chromosome"/>
</dbReference>
<evidence type="ECO:0000256" key="3">
    <source>
        <dbReference type="HAMAP-Rule" id="MF_00580"/>
    </source>
</evidence>
<dbReference type="AlphaFoldDB" id="A0A4D6XYL6"/>
<dbReference type="InterPro" id="IPR037124">
    <property type="entry name" value="Chaperonin_GroES_sf"/>
</dbReference>
<dbReference type="InterPro" id="IPR020818">
    <property type="entry name" value="Chaperonin_GroES"/>
</dbReference>
<dbReference type="FunFam" id="2.30.33.40:FF:000001">
    <property type="entry name" value="10 kDa chaperonin"/>
    <property type="match status" value="1"/>
</dbReference>
<dbReference type="PROSITE" id="PS00681">
    <property type="entry name" value="CHAPERONINS_CPN10"/>
    <property type="match status" value="1"/>
</dbReference>
<keyword evidence="3" id="KW-0963">Cytoplasm</keyword>
<dbReference type="GO" id="GO:0044183">
    <property type="term" value="F:protein folding chaperone"/>
    <property type="evidence" value="ECO:0007669"/>
    <property type="project" value="InterPro"/>
</dbReference>
<keyword evidence="6" id="KW-1185">Reference proteome</keyword>
<dbReference type="SUPFAM" id="SSF50129">
    <property type="entry name" value="GroES-like"/>
    <property type="match status" value="1"/>
</dbReference>
<protein>
    <recommendedName>
        <fullName evidence="3">Co-chaperonin GroES</fullName>
    </recommendedName>
    <alternativeName>
        <fullName evidence="3">10 kDa chaperonin</fullName>
    </alternativeName>
    <alternativeName>
        <fullName evidence="3">Chaperonin-10</fullName>
        <shortName evidence="3">Cpn10</shortName>
    </alternativeName>
</protein>
<accession>A0A4D6XYL6</accession>
<comment type="similarity">
    <text evidence="1 3 4">Belongs to the GroES chaperonin family.</text>
</comment>
<dbReference type="Pfam" id="PF00166">
    <property type="entry name" value="Cpn10"/>
    <property type="match status" value="1"/>
</dbReference>
<evidence type="ECO:0000256" key="2">
    <source>
        <dbReference type="ARBA" id="ARBA00023186"/>
    </source>
</evidence>
<dbReference type="PANTHER" id="PTHR10772:SF58">
    <property type="entry name" value="CO-CHAPERONIN GROES"/>
    <property type="match status" value="1"/>
</dbReference>
<dbReference type="GO" id="GO:0005524">
    <property type="term" value="F:ATP binding"/>
    <property type="evidence" value="ECO:0007669"/>
    <property type="project" value="InterPro"/>
</dbReference>
<dbReference type="PRINTS" id="PR00297">
    <property type="entry name" value="CHAPERONIN10"/>
</dbReference>
<reference evidence="5 6" key="1">
    <citation type="submission" date="2018-10" db="EMBL/GenBank/DDBJ databases">
        <title>Comparative functional genomics of the obligate endosymbiont Buchnera aphidicola.</title>
        <authorList>
            <person name="Chong R.A."/>
        </authorList>
    </citation>
    <scope>NUCLEOTIDE SEQUENCE [LARGE SCALE GENOMIC DNA]</scope>
    <source>
        <strain evidence="5 6">Aoe</strain>
    </source>
</reference>
<sequence length="96" mass="10296">MNIRPLYDRIIVKPQEIESKSAGGIVLTGSAAGKSTRGKVLAVGKGKILDNGNLQKLEVKVGDTVIFNEGYGSKTEKINNEDVLILNESDILAIVE</sequence>
<keyword evidence="2 3" id="KW-0143">Chaperone</keyword>
<comment type="function">
    <text evidence="3 4">Together with the chaperonin GroEL, plays an essential role in assisting protein folding. The GroEL-GroES system forms a nano-cage that allows encapsulation of the non-native substrate proteins and provides a physical environment optimized to promote and accelerate protein folding. GroES binds to the apical surface of the GroEL ring, thereby capping the opening of the GroEL channel.</text>
</comment>
<dbReference type="InterPro" id="IPR018369">
    <property type="entry name" value="Chaprnonin_Cpn10_CS"/>
</dbReference>
<dbReference type="PANTHER" id="PTHR10772">
    <property type="entry name" value="10 KDA HEAT SHOCK PROTEIN"/>
    <property type="match status" value="1"/>
</dbReference>
<dbReference type="OrthoDB" id="9806791at2"/>
<evidence type="ECO:0000256" key="1">
    <source>
        <dbReference type="ARBA" id="ARBA00006975"/>
    </source>
</evidence>
<dbReference type="GO" id="GO:0005737">
    <property type="term" value="C:cytoplasm"/>
    <property type="evidence" value="ECO:0007669"/>
    <property type="project" value="UniProtKB-SubCell"/>
</dbReference>
<evidence type="ECO:0000313" key="6">
    <source>
        <dbReference type="Proteomes" id="UP000298677"/>
    </source>
</evidence>
<gene>
    <name evidence="3" type="primary">groES</name>
    <name evidence="3" type="synonym">groS</name>
    <name evidence="5" type="ORF">D9V65_00085</name>
</gene>
<dbReference type="GO" id="GO:0051082">
    <property type="term" value="F:unfolded protein binding"/>
    <property type="evidence" value="ECO:0007669"/>
    <property type="project" value="TreeGrafter"/>
</dbReference>
<dbReference type="GO" id="GO:0046872">
    <property type="term" value="F:metal ion binding"/>
    <property type="evidence" value="ECO:0007669"/>
    <property type="project" value="TreeGrafter"/>
</dbReference>
<organism evidence="5 6">
    <name type="scientific">Buchnera aphidicola</name>
    <name type="common">Anoecia oenotherae</name>
    <dbReference type="NCBI Taxonomy" id="1241833"/>
    <lineage>
        <taxon>Bacteria</taxon>
        <taxon>Pseudomonadati</taxon>
        <taxon>Pseudomonadota</taxon>
        <taxon>Gammaproteobacteria</taxon>
        <taxon>Enterobacterales</taxon>
        <taxon>Erwiniaceae</taxon>
        <taxon>Buchnera</taxon>
    </lineage>
</organism>
<dbReference type="NCBIfam" id="NF001526">
    <property type="entry name" value="PRK00364.1-1"/>
    <property type="match status" value="1"/>
</dbReference>
<name>A0A4D6XYL6_9GAMM</name>
<dbReference type="RefSeq" id="WP_158341569.1">
    <property type="nucleotide sequence ID" value="NZ_CP033012.1"/>
</dbReference>
<comment type="subcellular location">
    <subcellularLocation>
        <location evidence="3">Cytoplasm</location>
    </subcellularLocation>
</comment>
<dbReference type="GO" id="GO:0051087">
    <property type="term" value="F:protein-folding chaperone binding"/>
    <property type="evidence" value="ECO:0007669"/>
    <property type="project" value="TreeGrafter"/>
</dbReference>
<evidence type="ECO:0000313" key="5">
    <source>
        <dbReference type="EMBL" id="QCI19160.1"/>
    </source>
</evidence>
<dbReference type="Gene3D" id="2.30.33.40">
    <property type="entry name" value="GroES chaperonin"/>
    <property type="match status" value="1"/>
</dbReference>